<dbReference type="Proteomes" id="UP000198915">
    <property type="component" value="Unassembled WGS sequence"/>
</dbReference>
<accession>A0A1I3VJY2</accession>
<protein>
    <recommendedName>
        <fullName evidence="3">Leucine Rich repeat-containing protein</fullName>
    </recommendedName>
</protein>
<dbReference type="EMBL" id="FORT01000007">
    <property type="protein sequence ID" value="SFJ95369.1"/>
    <property type="molecule type" value="Genomic_DNA"/>
</dbReference>
<gene>
    <name evidence="1" type="ORF">SAMN05518846_10739</name>
</gene>
<dbReference type="SUPFAM" id="SSF52058">
    <property type="entry name" value="L domain-like"/>
    <property type="match status" value="1"/>
</dbReference>
<dbReference type="Gene3D" id="3.80.10.10">
    <property type="entry name" value="Ribonuclease Inhibitor"/>
    <property type="match status" value="1"/>
</dbReference>
<dbReference type="InterPro" id="IPR032675">
    <property type="entry name" value="LRR_dom_sf"/>
</dbReference>
<proteinExistence type="predicted"/>
<dbReference type="RefSeq" id="WP_218033694.1">
    <property type="nucleotide sequence ID" value="NZ_BJOE01000014.1"/>
</dbReference>
<evidence type="ECO:0008006" key="3">
    <source>
        <dbReference type="Google" id="ProtNLM"/>
    </source>
</evidence>
<reference evidence="2" key="1">
    <citation type="submission" date="2016-10" db="EMBL/GenBank/DDBJ databases">
        <authorList>
            <person name="Varghese N."/>
            <person name="Submissions S."/>
        </authorList>
    </citation>
    <scope>NUCLEOTIDE SEQUENCE [LARGE SCALE GENOMIC DNA]</scope>
    <source>
        <strain evidence="2">OK042</strain>
    </source>
</reference>
<keyword evidence="2" id="KW-1185">Reference proteome</keyword>
<evidence type="ECO:0000313" key="2">
    <source>
        <dbReference type="Proteomes" id="UP000198915"/>
    </source>
</evidence>
<dbReference type="STRING" id="1884381.SAMN05518846_10739"/>
<sequence>MLGQLVNLRTLELEEVSLSNLEFLRNCPNLQRVKLKDSSIQDASALAMLESLHSLELSGCPNLGKLEELGKSASLRKITASFAQFALLKDRFDRKIDFSTITGSMTDEEDEIWYAYLKS</sequence>
<evidence type="ECO:0000313" key="1">
    <source>
        <dbReference type="EMBL" id="SFJ95369.1"/>
    </source>
</evidence>
<organism evidence="1 2">
    <name type="scientific">Brevibacillus centrosporus</name>
    <dbReference type="NCBI Taxonomy" id="54910"/>
    <lineage>
        <taxon>Bacteria</taxon>
        <taxon>Bacillati</taxon>
        <taxon>Bacillota</taxon>
        <taxon>Bacilli</taxon>
        <taxon>Bacillales</taxon>
        <taxon>Paenibacillaceae</taxon>
        <taxon>Brevibacillus</taxon>
    </lineage>
</organism>
<dbReference type="AlphaFoldDB" id="A0A1I3VJY2"/>
<name>A0A1I3VJY2_9BACL</name>